<evidence type="ECO:0000313" key="1">
    <source>
        <dbReference type="EMBL" id="RYR71848.1"/>
    </source>
</evidence>
<gene>
    <name evidence="1" type="ORF">Ahy_A02g006060</name>
</gene>
<sequence length="387" mass="44893">MATGSIPLSLSGANLIEQNFERGYELYEVLLDRGFQQEETLKLKKIDFQNVSIYDQETLFYKSSIEWNHNNIIKGEYFCNDNNGNQCFYYENYERLDSAIDLNVRTIKQIIIEFCLALDCIHKNGYCVNEFYKDNFVLRKRSHKVEGCLVSLDLQPIPQIRSHAQCAIRKDFGNLAKTIKKCLSQNQYAQVELLLQFINDFGTSDTLWSFPSLLSPSDRIYYYNKIGNIFQGLGDDIQSKIEVDFMKKIGLEGQSFEWVDKAKRNQYLIAVLTYDSEKTGDTSVKYEDGYRQFIRFCQNISAHVRRTNLGFLIDIENQIDEALTQLCPNFLDVMHLVLNMLPLLKLGIGVHHSRSHTILKEVIEILFQEGLIKSVSEDYFTKKNISC</sequence>
<dbReference type="PANTHER" id="PTHR35161">
    <property type="entry name" value="OS02G0303100 PROTEIN"/>
    <property type="match status" value="1"/>
</dbReference>
<dbReference type="Proteomes" id="UP000289738">
    <property type="component" value="Chromosome A02"/>
</dbReference>
<reference evidence="1 2" key="1">
    <citation type="submission" date="2019-01" db="EMBL/GenBank/DDBJ databases">
        <title>Sequencing of cultivated peanut Arachis hypogaea provides insights into genome evolution and oil improvement.</title>
        <authorList>
            <person name="Chen X."/>
        </authorList>
    </citation>
    <scope>NUCLEOTIDE SEQUENCE [LARGE SCALE GENOMIC DNA]</scope>
    <source>
        <strain evidence="2">cv. Fuhuasheng</strain>
        <tissue evidence="1">Leaves</tissue>
    </source>
</reference>
<dbReference type="STRING" id="3818.A0A445E8V3"/>
<proteinExistence type="predicted"/>
<name>A0A445E8V3_ARAHY</name>
<organism evidence="1 2">
    <name type="scientific">Arachis hypogaea</name>
    <name type="common">Peanut</name>
    <dbReference type="NCBI Taxonomy" id="3818"/>
    <lineage>
        <taxon>Eukaryota</taxon>
        <taxon>Viridiplantae</taxon>
        <taxon>Streptophyta</taxon>
        <taxon>Embryophyta</taxon>
        <taxon>Tracheophyta</taxon>
        <taxon>Spermatophyta</taxon>
        <taxon>Magnoliopsida</taxon>
        <taxon>eudicotyledons</taxon>
        <taxon>Gunneridae</taxon>
        <taxon>Pentapetalae</taxon>
        <taxon>rosids</taxon>
        <taxon>fabids</taxon>
        <taxon>Fabales</taxon>
        <taxon>Fabaceae</taxon>
        <taxon>Papilionoideae</taxon>
        <taxon>50 kb inversion clade</taxon>
        <taxon>dalbergioids sensu lato</taxon>
        <taxon>Dalbergieae</taxon>
        <taxon>Pterocarpus clade</taxon>
        <taxon>Arachis</taxon>
    </lineage>
</organism>
<keyword evidence="2" id="KW-1185">Reference proteome</keyword>
<dbReference type="InterPro" id="IPR011009">
    <property type="entry name" value="Kinase-like_dom_sf"/>
</dbReference>
<accession>A0A445E8V3</accession>
<dbReference type="Gene3D" id="3.40.50.300">
    <property type="entry name" value="P-loop containing nucleotide triphosphate hydrolases"/>
    <property type="match status" value="1"/>
</dbReference>
<evidence type="ECO:0000313" key="2">
    <source>
        <dbReference type="Proteomes" id="UP000289738"/>
    </source>
</evidence>
<dbReference type="InterPro" id="IPR027417">
    <property type="entry name" value="P-loop_NTPase"/>
</dbReference>
<dbReference type="PANTHER" id="PTHR35161:SF22">
    <property type="match status" value="1"/>
</dbReference>
<dbReference type="SUPFAM" id="SSF56112">
    <property type="entry name" value="Protein kinase-like (PK-like)"/>
    <property type="match status" value="1"/>
</dbReference>
<evidence type="ECO:0008006" key="3">
    <source>
        <dbReference type="Google" id="ProtNLM"/>
    </source>
</evidence>
<dbReference type="AlphaFoldDB" id="A0A445E8V3"/>
<dbReference type="EMBL" id="SDMP01000002">
    <property type="protein sequence ID" value="RYR71848.1"/>
    <property type="molecule type" value="Genomic_DNA"/>
</dbReference>
<protein>
    <recommendedName>
        <fullName evidence="3">Protein kinase domain-containing protein</fullName>
    </recommendedName>
</protein>
<comment type="caution">
    <text evidence="1">The sequence shown here is derived from an EMBL/GenBank/DDBJ whole genome shotgun (WGS) entry which is preliminary data.</text>
</comment>